<gene>
    <name evidence="1" type="ORF">CRYO30217_00972</name>
</gene>
<dbReference type="KEGG" id="ptan:CRYO30217_00972"/>
<protein>
    <submittedName>
        <fullName evidence="1">Uncharacterized protein</fullName>
    </submittedName>
</protein>
<dbReference type="InterPro" id="IPR045921">
    <property type="entry name" value="DUF6340"/>
</dbReference>
<evidence type="ECO:0000313" key="1">
    <source>
        <dbReference type="EMBL" id="CAG5079547.1"/>
    </source>
</evidence>
<proteinExistence type="predicted"/>
<accession>A0A916N9S1</accession>
<dbReference type="AlphaFoldDB" id="A0A916N9S1"/>
<organism evidence="1 2">
    <name type="scientific">Parvicella tangerina</name>
    <dbReference type="NCBI Taxonomy" id="2829795"/>
    <lineage>
        <taxon>Bacteria</taxon>
        <taxon>Pseudomonadati</taxon>
        <taxon>Bacteroidota</taxon>
        <taxon>Flavobacteriia</taxon>
        <taxon>Flavobacteriales</taxon>
        <taxon>Parvicellaceae</taxon>
        <taxon>Parvicella</taxon>
    </lineage>
</organism>
<evidence type="ECO:0000313" key="2">
    <source>
        <dbReference type="Proteomes" id="UP000683507"/>
    </source>
</evidence>
<reference evidence="1" key="1">
    <citation type="submission" date="2021-04" db="EMBL/GenBank/DDBJ databases">
        <authorList>
            <person name="Rodrigo-Torres L."/>
            <person name="Arahal R. D."/>
            <person name="Lucena T."/>
        </authorList>
    </citation>
    <scope>NUCLEOTIDE SEQUENCE</scope>
    <source>
        <strain evidence="1">AS29M-1</strain>
    </source>
</reference>
<dbReference type="RefSeq" id="WP_258541193.1">
    <property type="nucleotide sequence ID" value="NZ_OU015584.1"/>
</dbReference>
<name>A0A916N9S1_9FLAO</name>
<dbReference type="Proteomes" id="UP000683507">
    <property type="component" value="Chromosome"/>
</dbReference>
<dbReference type="EMBL" id="OU015584">
    <property type="protein sequence ID" value="CAG5079547.1"/>
    <property type="molecule type" value="Genomic_DNA"/>
</dbReference>
<keyword evidence="2" id="KW-1185">Reference proteome</keyword>
<sequence length="325" mass="36705">MISISKYVIPIVLLGLIGVGCTSTVSVTVMHPADIALPADLDSLIIVNRTQRIKTGSKVGNAIEGFFTGEPIAGDKNGVSKTLEHAINLLNNNERVTLVTTRIFEVPNINGTLKYEIPIRSEVIDSLAENHHADGVLALEYFDSDRVINGNRNTSESFVWTYWRLYYPNAQEIIDEFQLKTFGRGDYSYTSFIPTGYSSIVRAGTESADRYLKRIIPSWYVERRTYYTKGCEELKIARNQIKIGDWSKAKYTLEMGFQQKYSPKVLGRLAYNLAVVCEQLELLNEALDYAYKSAETGNNQAPRLILILKTRVDEQALIQDQLIRE</sequence>
<dbReference type="Pfam" id="PF19867">
    <property type="entry name" value="DUF6340"/>
    <property type="match status" value="1"/>
</dbReference>
<dbReference type="PROSITE" id="PS51257">
    <property type="entry name" value="PROKAR_LIPOPROTEIN"/>
    <property type="match status" value="1"/>
</dbReference>